<dbReference type="FunFam" id="3.40.50.2000:FF:000060">
    <property type="entry name" value="Glycosyltransferase"/>
    <property type="match status" value="1"/>
</dbReference>
<dbReference type="CDD" id="cd03784">
    <property type="entry name" value="GT1_Gtf-like"/>
    <property type="match status" value="1"/>
</dbReference>
<keyword evidence="2 4" id="KW-0328">Glycosyltransferase</keyword>
<sequence length="505" mass="56861">MEKRATVERIVESMASRYHQSSGTASNYSSHKKRVGNGSTKVFHQTQVVVVVVPFPAQGHLNQLLHLSRLILAYNIPVHFVGTPSHNRQAIVRAHGWDPNSISNIHIHDFKVPPFFSPAPNPYSESKFPSHLLPSFEASTSLREPVASLLQSLSSVARRVVVIHDSLMAYVVQDAIHIPNCESYTFHSVSAFTMFLYFWDAMGRPHVEGSHIPEVPSLEGCFTTQFIDFISQQYEFHKFSKGTIYNTTRAIESPYMELIEKIISSKAHWALGPFNPLSIEKPTHKGRKHFSVEWLDKQGPRSVMYVSFGTTTCFTEEQIKELACGLEKSKQKFIWVVRDADKGDVFNDENKVTITTIGELVPKGFEERVEGIGLVVRDWAPQLEILSHPSTGGFMSHCGWNSCMESITMGVPIAAWPMHSDQPRNRVLVTEVLKVGLVVKEWTHHRDDLVTASDVEIAVKRLMATDEGDEMRQRAMNLKNAILKSKDDGGVSRVELDSFIAHVTR</sequence>
<comment type="caution">
    <text evidence="8">The sequence shown here is derived from an EMBL/GenBank/DDBJ whole genome shotgun (WGS) entry which is preliminary data.</text>
</comment>
<dbReference type="EC" id="2.4.1.-" evidence="5"/>
<evidence type="ECO:0000256" key="5">
    <source>
        <dbReference type="RuleBase" id="RU362057"/>
    </source>
</evidence>
<dbReference type="InterPro" id="IPR002213">
    <property type="entry name" value="UDP_glucos_trans"/>
</dbReference>
<dbReference type="GO" id="GO:0009690">
    <property type="term" value="P:cytokinin metabolic process"/>
    <property type="evidence" value="ECO:0007669"/>
    <property type="project" value="UniProtKB-ARBA"/>
</dbReference>
<organism evidence="8 9">
    <name type="scientific">Clitoria ternatea</name>
    <name type="common">Butterfly pea</name>
    <dbReference type="NCBI Taxonomy" id="43366"/>
    <lineage>
        <taxon>Eukaryota</taxon>
        <taxon>Viridiplantae</taxon>
        <taxon>Streptophyta</taxon>
        <taxon>Embryophyta</taxon>
        <taxon>Tracheophyta</taxon>
        <taxon>Spermatophyta</taxon>
        <taxon>Magnoliopsida</taxon>
        <taxon>eudicotyledons</taxon>
        <taxon>Gunneridae</taxon>
        <taxon>Pentapetalae</taxon>
        <taxon>rosids</taxon>
        <taxon>fabids</taxon>
        <taxon>Fabales</taxon>
        <taxon>Fabaceae</taxon>
        <taxon>Papilionoideae</taxon>
        <taxon>50 kb inversion clade</taxon>
        <taxon>NPAAA clade</taxon>
        <taxon>indigoferoid/millettioid clade</taxon>
        <taxon>Phaseoleae</taxon>
        <taxon>Clitoria</taxon>
    </lineage>
</organism>
<dbReference type="PANTHER" id="PTHR48044:SF22">
    <property type="entry name" value="GLYCOSYLTRANSFERASE"/>
    <property type="match status" value="1"/>
</dbReference>
<dbReference type="FunFam" id="3.40.50.2000:FF:000238">
    <property type="entry name" value="Glycosyltransferase"/>
    <property type="match status" value="1"/>
</dbReference>
<evidence type="ECO:0000313" key="8">
    <source>
        <dbReference type="EMBL" id="KAK7285634.1"/>
    </source>
</evidence>
<evidence type="ECO:0000256" key="2">
    <source>
        <dbReference type="ARBA" id="ARBA00022676"/>
    </source>
</evidence>
<evidence type="ECO:0000259" key="7">
    <source>
        <dbReference type="Pfam" id="PF26168"/>
    </source>
</evidence>
<dbReference type="Pfam" id="PF00201">
    <property type="entry name" value="UDPGT"/>
    <property type="match status" value="1"/>
</dbReference>
<dbReference type="InterPro" id="IPR058980">
    <property type="entry name" value="Glyco_transf_N"/>
</dbReference>
<dbReference type="Proteomes" id="UP001359559">
    <property type="component" value="Unassembled WGS sequence"/>
</dbReference>
<evidence type="ECO:0000313" key="9">
    <source>
        <dbReference type="Proteomes" id="UP001359559"/>
    </source>
</evidence>
<accession>A0AAN9P5S1</accession>
<dbReference type="InterPro" id="IPR035595">
    <property type="entry name" value="UDP_glycos_trans_CS"/>
</dbReference>
<feature type="compositionally biased region" description="Polar residues" evidence="6">
    <location>
        <begin position="18"/>
        <end position="29"/>
    </location>
</feature>
<evidence type="ECO:0000256" key="4">
    <source>
        <dbReference type="RuleBase" id="RU003718"/>
    </source>
</evidence>
<gene>
    <name evidence="8" type="ORF">RJT34_20411</name>
</gene>
<keyword evidence="3 4" id="KW-0808">Transferase</keyword>
<feature type="domain" description="Glycosyltransferase N-terminal" evidence="7">
    <location>
        <begin position="47"/>
        <end position="276"/>
    </location>
</feature>
<comment type="similarity">
    <text evidence="1 4">Belongs to the UDP-glycosyltransferase family.</text>
</comment>
<keyword evidence="9" id="KW-1185">Reference proteome</keyword>
<protein>
    <recommendedName>
        <fullName evidence="5">Glycosyltransferase</fullName>
        <ecNumber evidence="5">2.4.1.-</ecNumber>
    </recommendedName>
</protein>
<evidence type="ECO:0000256" key="3">
    <source>
        <dbReference type="ARBA" id="ARBA00022679"/>
    </source>
</evidence>
<name>A0AAN9P5S1_CLITE</name>
<dbReference type="PANTHER" id="PTHR48044">
    <property type="entry name" value="GLYCOSYLTRANSFERASE"/>
    <property type="match status" value="1"/>
</dbReference>
<evidence type="ECO:0000256" key="6">
    <source>
        <dbReference type="SAM" id="MobiDB-lite"/>
    </source>
</evidence>
<dbReference type="Pfam" id="PF26168">
    <property type="entry name" value="Glyco_transf_N"/>
    <property type="match status" value="1"/>
</dbReference>
<dbReference type="AlphaFoldDB" id="A0AAN9P5S1"/>
<proteinExistence type="inferred from homology"/>
<dbReference type="PROSITE" id="PS00375">
    <property type="entry name" value="UDPGT"/>
    <property type="match status" value="1"/>
</dbReference>
<dbReference type="SUPFAM" id="SSF53756">
    <property type="entry name" value="UDP-Glycosyltransferase/glycogen phosphorylase"/>
    <property type="match status" value="1"/>
</dbReference>
<dbReference type="Gene3D" id="3.40.50.2000">
    <property type="entry name" value="Glycogen Phosphorylase B"/>
    <property type="match status" value="2"/>
</dbReference>
<dbReference type="GO" id="GO:0050404">
    <property type="term" value="F:zeatin O-beta-D-xylosyltransferase activity"/>
    <property type="evidence" value="ECO:0007669"/>
    <property type="project" value="UniProtKB-ARBA"/>
</dbReference>
<feature type="region of interest" description="Disordered" evidence="6">
    <location>
        <begin position="16"/>
        <end position="36"/>
    </location>
</feature>
<dbReference type="EMBL" id="JAYKXN010000005">
    <property type="protein sequence ID" value="KAK7285634.1"/>
    <property type="molecule type" value="Genomic_DNA"/>
</dbReference>
<reference evidence="8 9" key="1">
    <citation type="submission" date="2024-01" db="EMBL/GenBank/DDBJ databases">
        <title>The genomes of 5 underutilized Papilionoideae crops provide insights into root nodulation and disease resistance.</title>
        <authorList>
            <person name="Yuan L."/>
        </authorList>
    </citation>
    <scope>NUCLEOTIDE SEQUENCE [LARGE SCALE GENOMIC DNA]</scope>
    <source>
        <strain evidence="8">LY-2023</strain>
        <tissue evidence="8">Leaf</tissue>
    </source>
</reference>
<evidence type="ECO:0000256" key="1">
    <source>
        <dbReference type="ARBA" id="ARBA00009995"/>
    </source>
</evidence>